<dbReference type="SUPFAM" id="SSF54427">
    <property type="entry name" value="NTF2-like"/>
    <property type="match status" value="1"/>
</dbReference>
<organism evidence="2 3">
    <name type="scientific">Larkinella terrae</name>
    <dbReference type="NCBI Taxonomy" id="2025311"/>
    <lineage>
        <taxon>Bacteria</taxon>
        <taxon>Pseudomonadati</taxon>
        <taxon>Bacteroidota</taxon>
        <taxon>Cytophagia</taxon>
        <taxon>Cytophagales</taxon>
        <taxon>Spirosomataceae</taxon>
        <taxon>Larkinella</taxon>
    </lineage>
</organism>
<dbReference type="EMBL" id="WJXZ01000005">
    <property type="protein sequence ID" value="MRS61558.1"/>
    <property type="molecule type" value="Genomic_DNA"/>
</dbReference>
<sequence length="117" mass="13660">MDRHVDYLKLLHRAYEAFNARDIDSVLALMHPDVAWPNGWEGGYVQGHDAVRDYWTRQWQQLDPRVTPVSFHLRPGGEIEVDVHQFVKDREGNVVADSHVKHIYTLENGKIRTMVIE</sequence>
<comment type="caution">
    <text evidence="2">The sequence shown here is derived from an EMBL/GenBank/DDBJ whole genome shotgun (WGS) entry which is preliminary data.</text>
</comment>
<name>A0A7K0EJD3_9BACT</name>
<evidence type="ECO:0000313" key="3">
    <source>
        <dbReference type="Proteomes" id="UP000441754"/>
    </source>
</evidence>
<dbReference type="GO" id="GO:0016853">
    <property type="term" value="F:isomerase activity"/>
    <property type="evidence" value="ECO:0007669"/>
    <property type="project" value="UniProtKB-KW"/>
</dbReference>
<keyword evidence="2" id="KW-0413">Isomerase</keyword>
<reference evidence="2 3" key="1">
    <citation type="journal article" date="2018" name="Antonie Van Leeuwenhoek">
        <title>Larkinella terrae sp. nov., isolated from soil on Jeju Island, South Korea.</title>
        <authorList>
            <person name="Ten L.N."/>
            <person name="Jeon J."/>
            <person name="Park S.J."/>
            <person name="Park S."/>
            <person name="Lee S.Y."/>
            <person name="Kim M.K."/>
            <person name="Jung H.Y."/>
        </authorList>
    </citation>
    <scope>NUCLEOTIDE SEQUENCE [LARGE SCALE GENOMIC DNA]</scope>
    <source>
        <strain evidence="2 3">KCTC 52001</strain>
    </source>
</reference>
<feature type="domain" description="SnoaL-like" evidence="1">
    <location>
        <begin position="12"/>
        <end position="112"/>
    </location>
</feature>
<proteinExistence type="predicted"/>
<dbReference type="AlphaFoldDB" id="A0A7K0EJD3"/>
<evidence type="ECO:0000259" key="1">
    <source>
        <dbReference type="Pfam" id="PF12680"/>
    </source>
</evidence>
<keyword evidence="3" id="KW-1185">Reference proteome</keyword>
<dbReference type="InterPro" id="IPR037401">
    <property type="entry name" value="SnoaL-like"/>
</dbReference>
<dbReference type="Proteomes" id="UP000441754">
    <property type="component" value="Unassembled WGS sequence"/>
</dbReference>
<dbReference type="Pfam" id="PF12680">
    <property type="entry name" value="SnoaL_2"/>
    <property type="match status" value="1"/>
</dbReference>
<evidence type="ECO:0000313" key="2">
    <source>
        <dbReference type="EMBL" id="MRS61558.1"/>
    </source>
</evidence>
<dbReference type="Gene3D" id="3.10.450.50">
    <property type="match status" value="1"/>
</dbReference>
<protein>
    <submittedName>
        <fullName evidence="2">Ketosteroid isomerase</fullName>
    </submittedName>
</protein>
<dbReference type="InterPro" id="IPR032710">
    <property type="entry name" value="NTF2-like_dom_sf"/>
</dbReference>
<gene>
    <name evidence="2" type="ORF">GJJ30_09690</name>
</gene>
<dbReference type="OrthoDB" id="1353852at2"/>
<accession>A0A7K0EJD3</accession>